<dbReference type="PANTHER" id="PTHR43046:SF16">
    <property type="entry name" value="ADP-RIBOSE PYROPHOSPHATASE YJHB-RELATED"/>
    <property type="match status" value="1"/>
</dbReference>
<organism evidence="4 5">
    <name type="scientific">Streptomyces caatingaensis</name>
    <dbReference type="NCBI Taxonomy" id="1678637"/>
    <lineage>
        <taxon>Bacteria</taxon>
        <taxon>Bacillati</taxon>
        <taxon>Actinomycetota</taxon>
        <taxon>Actinomycetes</taxon>
        <taxon>Kitasatosporales</taxon>
        <taxon>Streptomycetaceae</taxon>
        <taxon>Streptomyces</taxon>
    </lineage>
</organism>
<dbReference type="Pfam" id="PF00293">
    <property type="entry name" value="NUDIX"/>
    <property type="match status" value="1"/>
</dbReference>
<dbReference type="SUPFAM" id="SSF55811">
    <property type="entry name" value="Nudix"/>
    <property type="match status" value="1"/>
</dbReference>
<feature type="domain" description="Nudix hydrolase" evidence="3">
    <location>
        <begin position="1"/>
        <end position="128"/>
    </location>
</feature>
<accession>A0A0K9XCB9</accession>
<dbReference type="InterPro" id="IPR000086">
    <property type="entry name" value="NUDIX_hydrolase_dom"/>
</dbReference>
<protein>
    <recommendedName>
        <fullName evidence="3">Nudix hydrolase domain-containing protein</fullName>
    </recommendedName>
</protein>
<dbReference type="PROSITE" id="PS00893">
    <property type="entry name" value="NUDIX_BOX"/>
    <property type="match status" value="1"/>
</dbReference>
<reference evidence="5" key="1">
    <citation type="submission" date="2015-07" db="EMBL/GenBank/DDBJ databases">
        <title>Draft genome sequence of Streptomyces sp. CMAA 1322, a bacterium isolated from Caatinga biome, from dry forest semiarid of Brazil.</title>
        <authorList>
            <person name="Santos S.N."/>
            <person name="Gacesa R."/>
            <person name="Taketani R.G."/>
            <person name="Long P.F."/>
            <person name="Melo I.S."/>
        </authorList>
    </citation>
    <scope>NUCLEOTIDE SEQUENCE [LARGE SCALE GENOMIC DNA]</scope>
    <source>
        <strain evidence="5">CMAA 1322</strain>
    </source>
</reference>
<evidence type="ECO:0000259" key="3">
    <source>
        <dbReference type="PROSITE" id="PS51462"/>
    </source>
</evidence>
<dbReference type="PROSITE" id="PS51462">
    <property type="entry name" value="NUDIX"/>
    <property type="match status" value="1"/>
</dbReference>
<proteinExistence type="predicted"/>
<sequence>MIAAVWLLLVRDGNVLLSRRRGTGYRDGWLSLVGGHLEDDESVYGGAAREAREEVGVTVRRREVEVVSVVHRLEGGSRVDFFAVCGRWTGEVSNAEPHKCAGLLWSPLDALPADVVPYMRAAIVNYRAGCWFTSRGWPDSFPNSLDHTAY</sequence>
<keyword evidence="5" id="KW-1185">Reference proteome</keyword>
<keyword evidence="2" id="KW-0378">Hydrolase</keyword>
<gene>
    <name evidence="4" type="ORF">AC230_20725</name>
</gene>
<dbReference type="AlphaFoldDB" id="A0A0K9XCB9"/>
<dbReference type="STRING" id="1678637.AC230_20725"/>
<dbReference type="Proteomes" id="UP000037288">
    <property type="component" value="Unassembled WGS sequence"/>
</dbReference>
<comment type="caution">
    <text evidence="4">The sequence shown here is derived from an EMBL/GenBank/DDBJ whole genome shotgun (WGS) entry which is preliminary data.</text>
</comment>
<evidence type="ECO:0000256" key="1">
    <source>
        <dbReference type="ARBA" id="ARBA00001946"/>
    </source>
</evidence>
<dbReference type="PATRIC" id="fig|1678637.3.peg.4439"/>
<dbReference type="GO" id="GO:0016787">
    <property type="term" value="F:hydrolase activity"/>
    <property type="evidence" value="ECO:0007669"/>
    <property type="project" value="UniProtKB-KW"/>
</dbReference>
<evidence type="ECO:0000256" key="2">
    <source>
        <dbReference type="ARBA" id="ARBA00022801"/>
    </source>
</evidence>
<dbReference type="PANTHER" id="PTHR43046">
    <property type="entry name" value="GDP-MANNOSE MANNOSYL HYDROLASE"/>
    <property type="match status" value="1"/>
</dbReference>
<dbReference type="InterPro" id="IPR020084">
    <property type="entry name" value="NUDIX_hydrolase_CS"/>
</dbReference>
<evidence type="ECO:0000313" key="5">
    <source>
        <dbReference type="Proteomes" id="UP000037288"/>
    </source>
</evidence>
<comment type="cofactor">
    <cofactor evidence="1">
        <name>Mg(2+)</name>
        <dbReference type="ChEBI" id="CHEBI:18420"/>
    </cofactor>
</comment>
<evidence type="ECO:0000313" key="4">
    <source>
        <dbReference type="EMBL" id="KNB50848.1"/>
    </source>
</evidence>
<dbReference type="EMBL" id="LFXA01000013">
    <property type="protein sequence ID" value="KNB50848.1"/>
    <property type="molecule type" value="Genomic_DNA"/>
</dbReference>
<dbReference type="InterPro" id="IPR015797">
    <property type="entry name" value="NUDIX_hydrolase-like_dom_sf"/>
</dbReference>
<name>A0A0K9XCB9_9ACTN</name>
<dbReference type="Gene3D" id="3.90.79.10">
    <property type="entry name" value="Nucleoside Triphosphate Pyrophosphohydrolase"/>
    <property type="match status" value="1"/>
</dbReference>